<proteinExistence type="predicted"/>
<feature type="transmembrane region" description="Helical" evidence="1">
    <location>
        <begin position="202"/>
        <end position="220"/>
    </location>
</feature>
<feature type="transmembrane region" description="Helical" evidence="1">
    <location>
        <begin position="178"/>
        <end position="196"/>
    </location>
</feature>
<feature type="transmembrane region" description="Helical" evidence="1">
    <location>
        <begin position="307"/>
        <end position="327"/>
    </location>
</feature>
<comment type="caution">
    <text evidence="3">The sequence shown here is derived from an EMBL/GenBank/DDBJ whole genome shotgun (WGS) entry which is preliminary data.</text>
</comment>
<dbReference type="RefSeq" id="WP_216571959.1">
    <property type="nucleotide sequence ID" value="NZ_JAHLOQ010000050.1"/>
</dbReference>
<dbReference type="Pfam" id="PF13240">
    <property type="entry name" value="Zn_Ribbon_1"/>
    <property type="match status" value="1"/>
</dbReference>
<feature type="transmembrane region" description="Helical" evidence="1">
    <location>
        <begin position="232"/>
        <end position="256"/>
    </location>
</feature>
<dbReference type="EMBL" id="JAHLOQ010000050">
    <property type="protein sequence ID" value="MBU5337347.1"/>
    <property type="molecule type" value="Genomic_DNA"/>
</dbReference>
<feature type="domain" description="Zinc-ribbon" evidence="2">
    <location>
        <begin position="41"/>
        <end position="63"/>
    </location>
</feature>
<accession>A0ABS6E035</accession>
<keyword evidence="1" id="KW-1133">Transmembrane helix</keyword>
<keyword evidence="1" id="KW-0472">Membrane</keyword>
<evidence type="ECO:0000313" key="4">
    <source>
        <dbReference type="Proteomes" id="UP001196301"/>
    </source>
</evidence>
<feature type="transmembrane region" description="Helical" evidence="1">
    <location>
        <begin position="262"/>
        <end position="286"/>
    </location>
</feature>
<dbReference type="InterPro" id="IPR026870">
    <property type="entry name" value="Zinc_ribbon_dom"/>
</dbReference>
<feature type="transmembrane region" description="Helical" evidence="1">
    <location>
        <begin position="392"/>
        <end position="409"/>
    </location>
</feature>
<gene>
    <name evidence="3" type="ORF">KQI20_12925</name>
</gene>
<sequence length="501" mass="55698">MRFCTRCGKQNEDYCNYCTNDGENLNNEQSRLLLKETQKPYCDMCGSPIKKEQTYCPNCGTMLSEVVMRTKNRRPINQPYGSNIKKVDLGAEELADDAKKMFDSLPNFFSGIIYALKNFNYSRFIQNNLQTAILTGLVSVVFVSLWPLLTTFILSIIGMNIANLVGEPILYNASMPRIFLISLIGMSVPKLVITSYGVTVKIAIRMIVGPLISGCLIALATKIMLKGRKDEYIPIATLSSLAYSIIMVIISLFARYSDGEGTIYYSILSVFINSFVISFIAMMMALEKENAKQLGTIANIFRHNLKIVVIMLTSLTVFFLLYILMNLDADNSAASYYSYIYNYIPAGAGIGIILLILVIFFVISPIVLLMLQFVVLNLNGFYVSILSIPQCIVFTLIPIIVLIIIGRNIKTRYGEGKNNIIALYSVCYATIMLLLSYFSKIVSSGDTSQLGVLSSLINNYGGSESSSISEYMGTSSIMTVLVTLVLSSVCMYIGYRTKKID</sequence>
<feature type="transmembrane region" description="Helical" evidence="1">
    <location>
        <begin position="476"/>
        <end position="495"/>
    </location>
</feature>
<feature type="transmembrane region" description="Helical" evidence="1">
    <location>
        <begin position="421"/>
        <end position="438"/>
    </location>
</feature>
<dbReference type="Proteomes" id="UP001196301">
    <property type="component" value="Unassembled WGS sequence"/>
</dbReference>
<feature type="transmembrane region" description="Helical" evidence="1">
    <location>
        <begin position="132"/>
        <end position="157"/>
    </location>
</feature>
<keyword evidence="1" id="KW-0812">Transmembrane</keyword>
<feature type="transmembrane region" description="Helical" evidence="1">
    <location>
        <begin position="339"/>
        <end position="360"/>
    </location>
</feature>
<evidence type="ECO:0000256" key="1">
    <source>
        <dbReference type="SAM" id="Phobius"/>
    </source>
</evidence>
<name>A0ABS6E035_9FIRM</name>
<organism evidence="3 4">
    <name type="scientific">Intestinibacter bartlettii</name>
    <dbReference type="NCBI Taxonomy" id="261299"/>
    <lineage>
        <taxon>Bacteria</taxon>
        <taxon>Bacillati</taxon>
        <taxon>Bacillota</taxon>
        <taxon>Clostridia</taxon>
        <taxon>Peptostreptococcales</taxon>
        <taxon>Peptostreptococcaceae</taxon>
        <taxon>Intestinibacter</taxon>
    </lineage>
</organism>
<protein>
    <submittedName>
        <fullName evidence="3">Zinc ribbon domain-containing protein</fullName>
    </submittedName>
</protein>
<evidence type="ECO:0000313" key="3">
    <source>
        <dbReference type="EMBL" id="MBU5337347.1"/>
    </source>
</evidence>
<keyword evidence="4" id="KW-1185">Reference proteome</keyword>
<reference evidence="3 4" key="1">
    <citation type="submission" date="2021-06" db="EMBL/GenBank/DDBJ databases">
        <authorList>
            <person name="Sun Q."/>
            <person name="Li D."/>
        </authorList>
    </citation>
    <scope>NUCLEOTIDE SEQUENCE [LARGE SCALE GENOMIC DNA]</scope>
    <source>
        <strain evidence="3 4">N19</strain>
    </source>
</reference>
<evidence type="ECO:0000259" key="2">
    <source>
        <dbReference type="Pfam" id="PF13240"/>
    </source>
</evidence>